<dbReference type="OrthoDB" id="2366010at2"/>
<evidence type="ECO:0000256" key="2">
    <source>
        <dbReference type="ARBA" id="ARBA00023125"/>
    </source>
</evidence>
<comment type="caution">
    <text evidence="5">The sequence shown here is derived from an EMBL/GenBank/DDBJ whole genome shotgun (WGS) entry which is preliminary data.</text>
</comment>
<evidence type="ECO:0000256" key="3">
    <source>
        <dbReference type="ARBA" id="ARBA00023163"/>
    </source>
</evidence>
<dbReference type="PRINTS" id="PR00598">
    <property type="entry name" value="HTHMARR"/>
</dbReference>
<dbReference type="GO" id="GO:0003677">
    <property type="term" value="F:DNA binding"/>
    <property type="evidence" value="ECO:0007669"/>
    <property type="project" value="UniProtKB-KW"/>
</dbReference>
<dbReference type="SUPFAM" id="SSF46785">
    <property type="entry name" value="Winged helix' DNA-binding domain"/>
    <property type="match status" value="1"/>
</dbReference>
<evidence type="ECO:0000259" key="4">
    <source>
        <dbReference type="PROSITE" id="PS50995"/>
    </source>
</evidence>
<dbReference type="Gene3D" id="1.10.10.10">
    <property type="entry name" value="Winged helix-like DNA-binding domain superfamily/Winged helix DNA-binding domain"/>
    <property type="match status" value="1"/>
</dbReference>
<dbReference type="InterPro" id="IPR000835">
    <property type="entry name" value="HTH_MarR-typ"/>
</dbReference>
<name>A0A0W1APT2_9BACL</name>
<keyword evidence="6" id="KW-1185">Reference proteome</keyword>
<evidence type="ECO:0000313" key="5">
    <source>
        <dbReference type="EMBL" id="KTD83309.1"/>
    </source>
</evidence>
<dbReference type="AlphaFoldDB" id="A0A0W1APT2"/>
<keyword evidence="3" id="KW-0804">Transcription</keyword>
<proteinExistence type="predicted"/>
<dbReference type="PANTHER" id="PTHR42756">
    <property type="entry name" value="TRANSCRIPTIONAL REGULATOR, MARR"/>
    <property type="match status" value="1"/>
</dbReference>
<organism evidence="5 6">
    <name type="scientific">Paenibacillus etheri</name>
    <dbReference type="NCBI Taxonomy" id="1306852"/>
    <lineage>
        <taxon>Bacteria</taxon>
        <taxon>Bacillati</taxon>
        <taxon>Bacillota</taxon>
        <taxon>Bacilli</taxon>
        <taxon>Bacillales</taxon>
        <taxon>Paenibacillaceae</taxon>
        <taxon>Paenibacillus</taxon>
    </lineage>
</organism>
<dbReference type="EMBL" id="LCZJ02000076">
    <property type="protein sequence ID" value="KTD83309.1"/>
    <property type="molecule type" value="Genomic_DNA"/>
</dbReference>
<evidence type="ECO:0000313" key="6">
    <source>
        <dbReference type="Proteomes" id="UP000054709"/>
    </source>
</evidence>
<protein>
    <submittedName>
        <fullName evidence="5">MarR family transcriptional regulator</fullName>
    </submittedName>
</protein>
<evidence type="ECO:0000256" key="1">
    <source>
        <dbReference type="ARBA" id="ARBA00023015"/>
    </source>
</evidence>
<dbReference type="SMART" id="SM00347">
    <property type="entry name" value="HTH_MARR"/>
    <property type="match status" value="1"/>
</dbReference>
<feature type="domain" description="HTH marR-type" evidence="4">
    <location>
        <begin position="8"/>
        <end position="137"/>
    </location>
</feature>
<dbReference type="Pfam" id="PF01047">
    <property type="entry name" value="MarR"/>
    <property type="match status" value="1"/>
</dbReference>
<keyword evidence="2" id="KW-0238">DNA-binding</keyword>
<dbReference type="Proteomes" id="UP000054709">
    <property type="component" value="Unassembled WGS sequence"/>
</dbReference>
<gene>
    <name evidence="5" type="ORF">UQ64_02560</name>
</gene>
<dbReference type="RefSeq" id="WP_060626816.1">
    <property type="nucleotide sequence ID" value="NZ_LCZJ02000076.1"/>
</dbReference>
<dbReference type="GO" id="GO:0003700">
    <property type="term" value="F:DNA-binding transcription factor activity"/>
    <property type="evidence" value="ECO:0007669"/>
    <property type="project" value="InterPro"/>
</dbReference>
<dbReference type="PANTHER" id="PTHR42756:SF1">
    <property type="entry name" value="TRANSCRIPTIONAL REPRESSOR OF EMRAB OPERON"/>
    <property type="match status" value="1"/>
</dbReference>
<dbReference type="PROSITE" id="PS50995">
    <property type="entry name" value="HTH_MARR_2"/>
    <property type="match status" value="1"/>
</dbReference>
<keyword evidence="1" id="KW-0805">Transcription regulation</keyword>
<sequence>MTEHYPEEDRIFELLQALNKGICPKFERCAGISPTRLRLLHELFQVDEVSQITLQKGMDIDAAAVTRHLKGMEESGTITRRNNPADNRVTLVSLTDQGRERMIQYSEEKRRFVATLLTGFNDQERTVLIDMLNRLQSNINLL</sequence>
<accession>A0A0W1APT2</accession>
<reference evidence="5 6" key="1">
    <citation type="journal article" date="2015" name="Int. Biodeterior. Biodegradation">
        <title>Physiological and genetic screening methods for the isolation of methyl tert-butyl ether-degrading bacteria for bioremediation purposes.</title>
        <authorList>
            <person name="Guisado I.M."/>
            <person name="Purswani J."/>
            <person name="Gonzalez Lopez J."/>
            <person name="Pozo C."/>
        </authorList>
    </citation>
    <scope>NUCLEOTIDE SEQUENCE [LARGE SCALE GENOMIC DNA]</scope>
    <source>
        <strain evidence="5 6">SH7</strain>
    </source>
</reference>
<dbReference type="InterPro" id="IPR036390">
    <property type="entry name" value="WH_DNA-bd_sf"/>
</dbReference>
<dbReference type="InterPro" id="IPR036388">
    <property type="entry name" value="WH-like_DNA-bd_sf"/>
</dbReference>